<protein>
    <submittedName>
        <fullName evidence="1">Uncharacterized protein</fullName>
    </submittedName>
</protein>
<proteinExistence type="predicted"/>
<dbReference type="EMBL" id="LR796923">
    <property type="protein sequence ID" value="CAB4175600.1"/>
    <property type="molecule type" value="Genomic_DNA"/>
</dbReference>
<organism evidence="1">
    <name type="scientific">uncultured Caudovirales phage</name>
    <dbReference type="NCBI Taxonomy" id="2100421"/>
    <lineage>
        <taxon>Viruses</taxon>
        <taxon>Duplodnaviria</taxon>
        <taxon>Heunggongvirae</taxon>
        <taxon>Uroviricota</taxon>
        <taxon>Caudoviricetes</taxon>
        <taxon>Peduoviridae</taxon>
        <taxon>Maltschvirus</taxon>
        <taxon>Maltschvirus maltsch</taxon>
    </lineage>
</organism>
<accession>A0A6J5PUL3</accession>
<sequence>MTFESFKQIFDSMVKSSAKIDKTYDIGIDLLEFVEDYNNTIHFLWSQVLTTDGLDWVNWFMYEKNYLQDGIGNPEMQAYSKTDNGEEVEICKDLEGLYEYLKENNYFKCENPK</sequence>
<gene>
    <name evidence="1" type="ORF">UFOVP972_271</name>
</gene>
<reference evidence="1" key="1">
    <citation type="submission" date="2020-05" db="EMBL/GenBank/DDBJ databases">
        <authorList>
            <person name="Chiriac C."/>
            <person name="Salcher M."/>
            <person name="Ghai R."/>
            <person name="Kavagutti S V."/>
        </authorList>
    </citation>
    <scope>NUCLEOTIDE SEQUENCE</scope>
</reference>
<name>A0A6J5PUL3_9CAUD</name>
<evidence type="ECO:0000313" key="1">
    <source>
        <dbReference type="EMBL" id="CAB4175600.1"/>
    </source>
</evidence>